<proteinExistence type="inferred from homology"/>
<reference evidence="3 4" key="1">
    <citation type="submission" date="2021-06" db="EMBL/GenBank/DDBJ databases">
        <authorList>
            <person name="Criscuolo A."/>
        </authorList>
    </citation>
    <scope>NUCLEOTIDE SEQUENCE [LARGE SCALE GENOMIC DNA]</scope>
    <source>
        <strain evidence="4">CIP 111802</strain>
    </source>
</reference>
<keyword evidence="3" id="KW-0560">Oxidoreductase</keyword>
<organism evidence="3 4">
    <name type="scientific">Paenibacillus allorhizosphaerae</name>
    <dbReference type="NCBI Taxonomy" id="2849866"/>
    <lineage>
        <taxon>Bacteria</taxon>
        <taxon>Bacillati</taxon>
        <taxon>Bacillota</taxon>
        <taxon>Bacilli</taxon>
        <taxon>Bacillales</taxon>
        <taxon>Paenibacillaceae</taxon>
        <taxon>Paenibacillus</taxon>
    </lineage>
</organism>
<comment type="caution">
    <text evidence="3">The sequence shown here is derived from an EMBL/GenBank/DDBJ whole genome shotgun (WGS) entry which is preliminary data.</text>
</comment>
<evidence type="ECO:0000313" key="4">
    <source>
        <dbReference type="Proteomes" id="UP000730618"/>
    </source>
</evidence>
<evidence type="ECO:0000313" key="3">
    <source>
        <dbReference type="EMBL" id="CAG7659207.1"/>
    </source>
</evidence>
<dbReference type="Proteomes" id="UP000730618">
    <property type="component" value="Unassembled WGS sequence"/>
</dbReference>
<feature type="domain" description="NAD-dependent epimerase/dehydratase" evidence="2">
    <location>
        <begin position="9"/>
        <end position="234"/>
    </location>
</feature>
<protein>
    <submittedName>
        <fullName evidence="3">GDP-6-deoxy-D-mannose reductase</fullName>
        <ecNumber evidence="3">1.1.1.281</ecNumber>
    </submittedName>
</protein>
<name>A0ABM8VV43_9BACL</name>
<dbReference type="GO" id="GO:0033705">
    <property type="term" value="F:GDP-4-dehydro-6-deoxy-D-mannose reductase activity"/>
    <property type="evidence" value="ECO:0007669"/>
    <property type="project" value="UniProtKB-EC"/>
</dbReference>
<dbReference type="EC" id="1.1.1.281" evidence="3"/>
<dbReference type="PANTHER" id="PTHR43000">
    <property type="entry name" value="DTDP-D-GLUCOSE 4,6-DEHYDRATASE-RELATED"/>
    <property type="match status" value="1"/>
</dbReference>
<dbReference type="InterPro" id="IPR001509">
    <property type="entry name" value="Epimerase_deHydtase"/>
</dbReference>
<dbReference type="RefSeq" id="WP_218103591.1">
    <property type="nucleotide sequence ID" value="NZ_CAJVCE010000084.1"/>
</dbReference>
<comment type="similarity">
    <text evidence="1">Belongs to the NAD(P)-dependent epimerase/dehydratase family.</text>
</comment>
<keyword evidence="4" id="KW-1185">Reference proteome</keyword>
<accession>A0ABM8VV43</accession>
<dbReference type="EMBL" id="CAJVCE010000084">
    <property type="protein sequence ID" value="CAG7659207.1"/>
    <property type="molecule type" value="Genomic_DNA"/>
</dbReference>
<gene>
    <name evidence="3" type="primary">rmd_3</name>
    <name evidence="3" type="ORF">PAECIP111802_07475</name>
</gene>
<evidence type="ECO:0000259" key="2">
    <source>
        <dbReference type="Pfam" id="PF01370"/>
    </source>
</evidence>
<dbReference type="Pfam" id="PF01370">
    <property type="entry name" value="Epimerase"/>
    <property type="match status" value="1"/>
</dbReference>
<evidence type="ECO:0000256" key="1">
    <source>
        <dbReference type="ARBA" id="ARBA00007637"/>
    </source>
</evidence>
<sequence>MKHYDNKKILIIGASGFIGEKLYSYLLNVIGCTNVFATSRAEKSQRNWFQCDIKNKVMVEELLLQINPDIIFHLAADINPSRSILDFEEIMETNIIGTTNILSSIQKNKLSIDCFINIGSCEEYGFIDQPFIEEKMPSPISIYSGTKAAATILCKMFFNLYNIPIITVRPSLIYGPGQKERFFIHQAITSLLAGTSFDMSLGEQTRDFLFIEDLIRALIEISKMPSLAGEIINVSSGQEYSLKQVIQLIQRLTNSSSSINIGALPYRETEIMSFSCNNEKILNLTNWRPIISLEEGLKRTIEYHTGGSIE</sequence>